<organism evidence="4 5">
    <name type="scientific">Pseudomonas panipatensis</name>
    <dbReference type="NCBI Taxonomy" id="428992"/>
    <lineage>
        <taxon>Bacteria</taxon>
        <taxon>Pseudomonadati</taxon>
        <taxon>Pseudomonadota</taxon>
        <taxon>Gammaproteobacteria</taxon>
        <taxon>Pseudomonadales</taxon>
        <taxon>Pseudomonadaceae</taxon>
        <taxon>Pseudomonas</taxon>
    </lineage>
</organism>
<dbReference type="PROSITE" id="PS51257">
    <property type="entry name" value="PROKAR_LIPOPROTEIN"/>
    <property type="match status" value="1"/>
</dbReference>
<dbReference type="OrthoDB" id="9801763at2"/>
<evidence type="ECO:0000313" key="4">
    <source>
        <dbReference type="EMBL" id="SDH85574.1"/>
    </source>
</evidence>
<accession>A0A1G8FTX6</accession>
<evidence type="ECO:0000259" key="3">
    <source>
        <dbReference type="Pfam" id="PF02230"/>
    </source>
</evidence>
<dbReference type="PANTHER" id="PTHR43037:SF5">
    <property type="entry name" value="FERULOYL ESTERASE"/>
    <property type="match status" value="1"/>
</dbReference>
<dbReference type="RefSeq" id="WP_090262416.1">
    <property type="nucleotide sequence ID" value="NZ_FNDS01000003.1"/>
</dbReference>
<feature type="domain" description="Phospholipase/carboxylesterase/thioesterase" evidence="3">
    <location>
        <begin position="139"/>
        <end position="217"/>
    </location>
</feature>
<dbReference type="GO" id="GO:0016787">
    <property type="term" value="F:hydrolase activity"/>
    <property type="evidence" value="ECO:0007669"/>
    <property type="project" value="UniProtKB-KW"/>
</dbReference>
<dbReference type="InterPro" id="IPR003140">
    <property type="entry name" value="PLipase/COase/thioEstase"/>
</dbReference>
<evidence type="ECO:0000313" key="5">
    <source>
        <dbReference type="Proteomes" id="UP000199636"/>
    </source>
</evidence>
<dbReference type="Proteomes" id="UP000199636">
    <property type="component" value="Unassembled WGS sequence"/>
</dbReference>
<dbReference type="AlphaFoldDB" id="A0A1G8FTX6"/>
<dbReference type="InterPro" id="IPR050955">
    <property type="entry name" value="Plant_Biomass_Hydrol_Est"/>
</dbReference>
<name>A0A1G8FTX6_9PSED</name>
<dbReference type="InterPro" id="IPR029058">
    <property type="entry name" value="AB_hydrolase_fold"/>
</dbReference>
<dbReference type="Pfam" id="PF02230">
    <property type="entry name" value="Abhydrolase_2"/>
    <property type="match status" value="1"/>
</dbReference>
<evidence type="ECO:0000256" key="2">
    <source>
        <dbReference type="ARBA" id="ARBA00022801"/>
    </source>
</evidence>
<dbReference type="Gene3D" id="3.40.50.1820">
    <property type="entry name" value="alpha/beta hydrolase"/>
    <property type="match status" value="1"/>
</dbReference>
<proteinExistence type="predicted"/>
<sequence>MKEINAIAGGLLAACLLGSAVTAQAGLLERWRERQAERHAQQAPTDTASHALTLGGQRRSYTLLDGRHGSGPAPLLVVLHGGGGSGANMLAHWSAIARREGLIVAAPDGIGRQPRMGTWNAGGCCGEALAQGLDDVQFVSAVIDEVSRTLPVDRRRIYIAGFSNGGMLTHRLAIALAERIAGAAVVAGALFGDEARPKAPVPMLILHGQKDQVVGYDGGMSPTAFVARAQAKPFVPVRQAVEFWRSADGCSTPAVVTRQGDARVETSQCQAGAEVLFYSLASLDHAWPETAAPAGASIDASALIWAFFQRHAR</sequence>
<gene>
    <name evidence="4" type="ORF">SAMN05216272_103453</name>
</gene>
<reference evidence="5" key="1">
    <citation type="submission" date="2016-10" db="EMBL/GenBank/DDBJ databases">
        <authorList>
            <person name="Varghese N."/>
            <person name="Submissions S."/>
        </authorList>
    </citation>
    <scope>NUCLEOTIDE SEQUENCE [LARGE SCALE GENOMIC DNA]</scope>
    <source>
        <strain evidence="5">CCM 7469</strain>
    </source>
</reference>
<dbReference type="SUPFAM" id="SSF53474">
    <property type="entry name" value="alpha/beta-Hydrolases"/>
    <property type="match status" value="1"/>
</dbReference>
<keyword evidence="1" id="KW-0732">Signal</keyword>
<keyword evidence="2" id="KW-0378">Hydrolase</keyword>
<dbReference type="EMBL" id="FNDS01000003">
    <property type="protein sequence ID" value="SDH85574.1"/>
    <property type="molecule type" value="Genomic_DNA"/>
</dbReference>
<dbReference type="PANTHER" id="PTHR43037">
    <property type="entry name" value="UNNAMED PRODUCT-RELATED"/>
    <property type="match status" value="1"/>
</dbReference>
<evidence type="ECO:0000256" key="1">
    <source>
        <dbReference type="ARBA" id="ARBA00022729"/>
    </source>
</evidence>
<protein>
    <submittedName>
        <fullName evidence="4">Polyhydroxybutyrate depolymerase</fullName>
    </submittedName>
</protein>
<dbReference type="STRING" id="428992.SAMN05216272_103453"/>
<keyword evidence="5" id="KW-1185">Reference proteome</keyword>